<dbReference type="Gene3D" id="3.30.70.330">
    <property type="match status" value="2"/>
</dbReference>
<keyword evidence="7" id="KW-0539">Nucleus</keyword>
<evidence type="ECO:0000313" key="11">
    <source>
        <dbReference type="EnsemblMetazoa" id="XP_011682681"/>
    </source>
</evidence>
<dbReference type="Pfam" id="PF00076">
    <property type="entry name" value="RRM_1"/>
    <property type="match status" value="2"/>
</dbReference>
<evidence type="ECO:0000256" key="2">
    <source>
        <dbReference type="ARBA" id="ARBA00010269"/>
    </source>
</evidence>
<dbReference type="FunCoup" id="A0A7M7HJW4">
    <property type="interactions" value="2312"/>
</dbReference>
<dbReference type="GO" id="GO:0005634">
    <property type="term" value="C:nucleus"/>
    <property type="evidence" value="ECO:0000318"/>
    <property type="project" value="GO_Central"/>
</dbReference>
<evidence type="ECO:0000256" key="4">
    <source>
        <dbReference type="ARBA" id="ARBA00022737"/>
    </source>
</evidence>
<accession>A0A7M7HJW4</accession>
<protein>
    <recommendedName>
        <fullName evidence="10">RRM domain-containing protein</fullName>
    </recommendedName>
</protein>
<evidence type="ECO:0000259" key="10">
    <source>
        <dbReference type="PROSITE" id="PS50102"/>
    </source>
</evidence>
<dbReference type="Proteomes" id="UP000007110">
    <property type="component" value="Unassembled WGS sequence"/>
</dbReference>
<proteinExistence type="inferred from homology"/>
<dbReference type="InterPro" id="IPR050374">
    <property type="entry name" value="RRT5_SRSF_SR"/>
</dbReference>
<keyword evidence="4" id="KW-0677">Repeat</keyword>
<dbReference type="InterPro" id="IPR012677">
    <property type="entry name" value="Nucleotide-bd_a/b_plait_sf"/>
</dbReference>
<dbReference type="GO" id="GO:0008380">
    <property type="term" value="P:RNA splicing"/>
    <property type="evidence" value="ECO:0007669"/>
    <property type="project" value="UniProtKB-KW"/>
</dbReference>
<dbReference type="FunFam" id="3.30.70.330:FF:000053">
    <property type="entry name" value="Serine/arginine-rich splicing factor 1"/>
    <property type="match status" value="1"/>
</dbReference>
<evidence type="ECO:0000256" key="8">
    <source>
        <dbReference type="PROSITE-ProRule" id="PRU00176"/>
    </source>
</evidence>
<dbReference type="OrthoDB" id="1099063at2759"/>
<feature type="compositionally biased region" description="Low complexity" evidence="9">
    <location>
        <begin position="200"/>
        <end position="213"/>
    </location>
</feature>
<dbReference type="OMA" id="CFADAFK"/>
<dbReference type="InterPro" id="IPR000504">
    <property type="entry name" value="RRM_dom"/>
</dbReference>
<evidence type="ECO:0000256" key="1">
    <source>
        <dbReference type="ARBA" id="ARBA00004123"/>
    </source>
</evidence>
<comment type="similarity">
    <text evidence="2">Belongs to the splicing factor SR family.</text>
</comment>
<feature type="domain" description="RRM" evidence="10">
    <location>
        <begin position="16"/>
        <end position="104"/>
    </location>
</feature>
<dbReference type="GeneID" id="756823"/>
<reference evidence="12" key="1">
    <citation type="submission" date="2015-02" db="EMBL/GenBank/DDBJ databases">
        <title>Genome sequencing for Strongylocentrotus purpuratus.</title>
        <authorList>
            <person name="Murali S."/>
            <person name="Liu Y."/>
            <person name="Vee V."/>
            <person name="English A."/>
            <person name="Wang M."/>
            <person name="Skinner E."/>
            <person name="Han Y."/>
            <person name="Muzny D.M."/>
            <person name="Worley K.C."/>
            <person name="Gibbs R.A."/>
        </authorList>
    </citation>
    <scope>NUCLEOTIDE SEQUENCE</scope>
</reference>
<feature type="region of interest" description="Disordered" evidence="9">
    <location>
        <begin position="193"/>
        <end position="299"/>
    </location>
</feature>
<dbReference type="PANTHER" id="PTHR23003">
    <property type="entry name" value="RNA RECOGNITION MOTIF RRM DOMAIN CONTAINING PROTEIN"/>
    <property type="match status" value="1"/>
</dbReference>
<evidence type="ECO:0000256" key="7">
    <source>
        <dbReference type="ARBA" id="ARBA00023242"/>
    </source>
</evidence>
<keyword evidence="12" id="KW-1185">Reference proteome</keyword>
<comment type="subcellular location">
    <subcellularLocation>
        <location evidence="1">Nucleus</location>
    </subcellularLocation>
</comment>
<reference evidence="11" key="2">
    <citation type="submission" date="2021-01" db="UniProtKB">
        <authorList>
            <consortium name="EnsemblMetazoa"/>
        </authorList>
    </citation>
    <scope>IDENTIFICATION</scope>
</reference>
<evidence type="ECO:0000256" key="5">
    <source>
        <dbReference type="ARBA" id="ARBA00022884"/>
    </source>
</evidence>
<dbReference type="KEGG" id="spu:756823"/>
<dbReference type="AlphaFoldDB" id="A0A7M7HJW4"/>
<feature type="domain" description="RRM" evidence="10">
    <location>
        <begin position="123"/>
        <end position="199"/>
    </location>
</feature>
<dbReference type="CTD" id="6426"/>
<dbReference type="InterPro" id="IPR035979">
    <property type="entry name" value="RBD_domain_sf"/>
</dbReference>
<keyword evidence="5 8" id="KW-0694">RNA-binding</keyword>
<evidence type="ECO:0000256" key="9">
    <source>
        <dbReference type="SAM" id="MobiDB-lite"/>
    </source>
</evidence>
<dbReference type="GO" id="GO:0005737">
    <property type="term" value="C:cytoplasm"/>
    <property type="evidence" value="ECO:0000318"/>
    <property type="project" value="GO_Central"/>
</dbReference>
<dbReference type="SUPFAM" id="SSF54928">
    <property type="entry name" value="RNA-binding domain, RBD"/>
    <property type="match status" value="1"/>
</dbReference>
<evidence type="ECO:0000256" key="3">
    <source>
        <dbReference type="ARBA" id="ARBA00022664"/>
    </source>
</evidence>
<keyword evidence="3" id="KW-0507">mRNA processing</keyword>
<dbReference type="GO" id="GO:0006397">
    <property type="term" value="P:mRNA processing"/>
    <property type="evidence" value="ECO:0007669"/>
    <property type="project" value="UniProtKB-KW"/>
</dbReference>
<feature type="compositionally biased region" description="Gly residues" evidence="9">
    <location>
        <begin position="214"/>
        <end position="254"/>
    </location>
</feature>
<dbReference type="PROSITE" id="PS50102">
    <property type="entry name" value="RRM"/>
    <property type="match status" value="2"/>
</dbReference>
<feature type="compositionally biased region" description="Basic residues" evidence="9">
    <location>
        <begin position="269"/>
        <end position="299"/>
    </location>
</feature>
<dbReference type="SMART" id="SM00360">
    <property type="entry name" value="RRM"/>
    <property type="match status" value="2"/>
</dbReference>
<organism evidence="11 12">
    <name type="scientific">Strongylocentrotus purpuratus</name>
    <name type="common">Purple sea urchin</name>
    <dbReference type="NCBI Taxonomy" id="7668"/>
    <lineage>
        <taxon>Eukaryota</taxon>
        <taxon>Metazoa</taxon>
        <taxon>Echinodermata</taxon>
        <taxon>Eleutherozoa</taxon>
        <taxon>Echinozoa</taxon>
        <taxon>Echinoidea</taxon>
        <taxon>Euechinoidea</taxon>
        <taxon>Echinacea</taxon>
        <taxon>Camarodonta</taxon>
        <taxon>Echinidea</taxon>
        <taxon>Strongylocentrotidae</taxon>
        <taxon>Strongylocentrotus</taxon>
    </lineage>
</organism>
<dbReference type="CDD" id="cd12601">
    <property type="entry name" value="RRM2_SRSF1_like"/>
    <property type="match status" value="1"/>
</dbReference>
<dbReference type="GO" id="GO:0003729">
    <property type="term" value="F:mRNA binding"/>
    <property type="evidence" value="ECO:0000318"/>
    <property type="project" value="GO_Central"/>
</dbReference>
<dbReference type="EnsemblMetazoa" id="XM_011684380">
    <property type="protein sequence ID" value="XP_011682682"/>
    <property type="gene ID" value="LOC756823"/>
</dbReference>
<evidence type="ECO:0000256" key="6">
    <source>
        <dbReference type="ARBA" id="ARBA00023187"/>
    </source>
</evidence>
<evidence type="ECO:0000313" key="12">
    <source>
        <dbReference type="Proteomes" id="UP000007110"/>
    </source>
</evidence>
<keyword evidence="6" id="KW-0508">mRNA splicing</keyword>
<name>A0A7M7HJW4_STRPU</name>
<sequence length="299" mass="32343">MASQSVVRGPAGNNECRIYVGNLPPDIREKDIEDMFYKFGSVADIDLKNKRPPSFSSSGSERERFGTPFAFVEFYDRRDADDAVLARDGYNYDGYRIRVEFPRGTKGFKGSRPRGPPPRRSSYRVIVSGLPSTGSWQDLKDHMREAGDVCYADVYRDGTGVVEFLRPEDMKYAVKQLDDTKFRSHEGDVSYIRVKVDPTSGSGQSRSRSRSPYGRGGGEGGGGGGRGREGGGGGGGGGRGGGGGSGGGGGGGGYRSRSRSRSPNWGGGSKRRRSRTRSFSRSRSHSSRSGSRSRSRSRS</sequence>
<dbReference type="EnsemblMetazoa" id="XM_011684379">
    <property type="protein sequence ID" value="XP_011682681"/>
    <property type="gene ID" value="LOC756823"/>
</dbReference>
<dbReference type="RefSeq" id="XP_011682682.1">
    <property type="nucleotide sequence ID" value="XM_011684380.2"/>
</dbReference>
<dbReference type="InParanoid" id="A0A7M7HJW4"/>
<dbReference type="PANTHER" id="PTHR23003:SF62">
    <property type="entry name" value="SERINE_ARGININE (SR)-TYPE SHUTTLING MRNA BINDING PROTEIN NPL3"/>
    <property type="match status" value="1"/>
</dbReference>
<dbReference type="RefSeq" id="XP_011682681.1">
    <property type="nucleotide sequence ID" value="XM_011684379.2"/>
</dbReference>